<dbReference type="GO" id="GO:0004674">
    <property type="term" value="F:protein serine/threonine kinase activity"/>
    <property type="evidence" value="ECO:0007669"/>
    <property type="project" value="UniProtKB-KW"/>
</dbReference>
<feature type="transmembrane region" description="Helical" evidence="6">
    <location>
        <begin position="366"/>
        <end position="387"/>
    </location>
</feature>
<sequence>MRSAHALYDCKMGAYLVAKCYFGKAASTSSTSKVSLQNDVKMQIVAKRLATEFSLSEKIEKGVDFIFTCWYEIKNPIEAGLDPSMSMFTAEPYIEGEYKKYNNNNGWIRDDGLNLSETAQAFSHFTWQKTFGQLMVVDLQGVGSILTDPQIHSTHENFGSGNLSETGMTAFFATHECNSVCRALALKPLKATEAETNGGAGSTTEDCTVTEKAADKLMACSCPLCGGITMVLHSKFIAAYIAVIGNLVNLAAGYGLAYHTSMGFNSIAVARALGNVTLALLLVPYFLWRPQQLRQWWSHGWDFTAALSYVGLFLHIGCPGMVMLAVEVWAFEVLSILAGVLPDSVVALATHAVLMNVNPKKAEMACYLALAITLGVSLVFTALLFGLSDYLPKLFLDDDESIALASKIMARWSPLEVADGLNAVMQ</sequence>
<dbReference type="Pfam" id="PF02816">
    <property type="entry name" value="Alpha_kinase"/>
    <property type="match status" value="1"/>
</dbReference>
<name>A0A8T1VIA7_9STRA</name>
<dbReference type="AlphaFoldDB" id="A0A8T1VIA7"/>
<dbReference type="GO" id="GO:1903013">
    <property type="term" value="P:response to differentiation-inducing factor 1"/>
    <property type="evidence" value="ECO:0007669"/>
    <property type="project" value="TreeGrafter"/>
</dbReference>
<evidence type="ECO:0000256" key="2">
    <source>
        <dbReference type="ARBA" id="ARBA00022679"/>
    </source>
</evidence>
<feature type="transmembrane region" description="Helical" evidence="6">
    <location>
        <begin position="300"/>
        <end position="322"/>
    </location>
</feature>
<keyword evidence="4" id="KW-0418">Kinase</keyword>
<dbReference type="PROSITE" id="PS51158">
    <property type="entry name" value="ALPHA_KINASE"/>
    <property type="match status" value="1"/>
</dbReference>
<feature type="transmembrane region" description="Helical" evidence="6">
    <location>
        <begin position="328"/>
        <end position="354"/>
    </location>
</feature>
<keyword evidence="3" id="KW-0547">Nucleotide-binding</keyword>
<protein>
    <recommendedName>
        <fullName evidence="7">Alpha-type protein kinase domain-containing protein</fullName>
    </recommendedName>
</protein>
<comment type="caution">
    <text evidence="8">The sequence shown here is derived from an EMBL/GenBank/DDBJ whole genome shotgun (WGS) entry which is preliminary data.</text>
</comment>
<evidence type="ECO:0000256" key="3">
    <source>
        <dbReference type="ARBA" id="ARBA00022741"/>
    </source>
</evidence>
<dbReference type="InterPro" id="IPR004166">
    <property type="entry name" value="a-kinase_dom"/>
</dbReference>
<proteinExistence type="predicted"/>
<keyword evidence="6" id="KW-0472">Membrane</keyword>
<dbReference type="InterPro" id="IPR051852">
    <property type="entry name" value="Alpha-type_PK"/>
</dbReference>
<dbReference type="PANTHER" id="PTHR45992:SF2">
    <property type="entry name" value="EUKARYOTIC ELONGATION FACTOR 2 KINASE"/>
    <property type="match status" value="1"/>
</dbReference>
<keyword evidence="5" id="KW-0067">ATP-binding</keyword>
<keyword evidence="2" id="KW-0808">Transferase</keyword>
<evidence type="ECO:0000256" key="6">
    <source>
        <dbReference type="SAM" id="Phobius"/>
    </source>
</evidence>
<gene>
    <name evidence="8" type="ORF">PHYPSEUDO_006925</name>
</gene>
<evidence type="ECO:0000256" key="4">
    <source>
        <dbReference type="ARBA" id="ARBA00022777"/>
    </source>
</evidence>
<feature type="transmembrane region" description="Helical" evidence="6">
    <location>
        <begin position="268"/>
        <end position="288"/>
    </location>
</feature>
<reference evidence="8" key="1">
    <citation type="submission" date="2021-02" db="EMBL/GenBank/DDBJ databases">
        <authorList>
            <person name="Palmer J.M."/>
        </authorList>
    </citation>
    <scope>NUCLEOTIDE SEQUENCE</scope>
    <source>
        <strain evidence="8">SCRP734</strain>
    </source>
</reference>
<dbReference type="EMBL" id="JAGDFM010000281">
    <property type="protein sequence ID" value="KAG7380696.1"/>
    <property type="molecule type" value="Genomic_DNA"/>
</dbReference>
<evidence type="ECO:0000313" key="8">
    <source>
        <dbReference type="EMBL" id="KAG7380696.1"/>
    </source>
</evidence>
<keyword evidence="6" id="KW-0812">Transmembrane</keyword>
<keyword evidence="6" id="KW-1133">Transmembrane helix</keyword>
<dbReference type="OrthoDB" id="301415at2759"/>
<keyword evidence="9" id="KW-1185">Reference proteome</keyword>
<dbReference type="PANTHER" id="PTHR45992">
    <property type="entry name" value="EUKARYOTIC ELONGATION FACTOR 2 KINASE-RELATED"/>
    <property type="match status" value="1"/>
</dbReference>
<feature type="transmembrane region" description="Helical" evidence="6">
    <location>
        <begin position="237"/>
        <end position="256"/>
    </location>
</feature>
<organism evidence="8 9">
    <name type="scientific">Phytophthora pseudosyringae</name>
    <dbReference type="NCBI Taxonomy" id="221518"/>
    <lineage>
        <taxon>Eukaryota</taxon>
        <taxon>Sar</taxon>
        <taxon>Stramenopiles</taxon>
        <taxon>Oomycota</taxon>
        <taxon>Peronosporomycetes</taxon>
        <taxon>Peronosporales</taxon>
        <taxon>Peronosporaceae</taxon>
        <taxon>Phytophthora</taxon>
    </lineage>
</organism>
<dbReference type="SMART" id="SM00811">
    <property type="entry name" value="Alpha_kinase"/>
    <property type="match status" value="1"/>
</dbReference>
<dbReference type="Proteomes" id="UP000694044">
    <property type="component" value="Unassembled WGS sequence"/>
</dbReference>
<keyword evidence="1" id="KW-0723">Serine/threonine-protein kinase</keyword>
<evidence type="ECO:0000259" key="7">
    <source>
        <dbReference type="PROSITE" id="PS51158"/>
    </source>
</evidence>
<evidence type="ECO:0000256" key="1">
    <source>
        <dbReference type="ARBA" id="ARBA00022527"/>
    </source>
</evidence>
<dbReference type="GO" id="GO:0005524">
    <property type="term" value="F:ATP binding"/>
    <property type="evidence" value="ECO:0007669"/>
    <property type="project" value="UniProtKB-KW"/>
</dbReference>
<evidence type="ECO:0000256" key="5">
    <source>
        <dbReference type="ARBA" id="ARBA00022840"/>
    </source>
</evidence>
<feature type="domain" description="Alpha-type protein kinase" evidence="7">
    <location>
        <begin position="1"/>
        <end position="189"/>
    </location>
</feature>
<dbReference type="GO" id="GO:0031037">
    <property type="term" value="P:myosin II filament disassembly"/>
    <property type="evidence" value="ECO:0007669"/>
    <property type="project" value="TreeGrafter"/>
</dbReference>
<accession>A0A8T1VIA7</accession>
<dbReference type="CDD" id="cd04515">
    <property type="entry name" value="Alpha_kinase"/>
    <property type="match status" value="1"/>
</dbReference>
<evidence type="ECO:0000313" key="9">
    <source>
        <dbReference type="Proteomes" id="UP000694044"/>
    </source>
</evidence>